<organism evidence="2 3">
    <name type="scientific">Carex littledalei</name>
    <dbReference type="NCBI Taxonomy" id="544730"/>
    <lineage>
        <taxon>Eukaryota</taxon>
        <taxon>Viridiplantae</taxon>
        <taxon>Streptophyta</taxon>
        <taxon>Embryophyta</taxon>
        <taxon>Tracheophyta</taxon>
        <taxon>Spermatophyta</taxon>
        <taxon>Magnoliopsida</taxon>
        <taxon>Liliopsida</taxon>
        <taxon>Poales</taxon>
        <taxon>Cyperaceae</taxon>
        <taxon>Cyperoideae</taxon>
        <taxon>Cariceae</taxon>
        <taxon>Carex</taxon>
        <taxon>Carex subgen. Euthyceras</taxon>
    </lineage>
</organism>
<dbReference type="Proteomes" id="UP000623129">
    <property type="component" value="Unassembled WGS sequence"/>
</dbReference>
<dbReference type="AlphaFoldDB" id="A0A833QM32"/>
<accession>A0A833QM32</accession>
<proteinExistence type="predicted"/>
<evidence type="ECO:0008006" key="4">
    <source>
        <dbReference type="Google" id="ProtNLM"/>
    </source>
</evidence>
<reference evidence="2" key="1">
    <citation type="submission" date="2020-01" db="EMBL/GenBank/DDBJ databases">
        <title>Genome sequence of Kobresia littledalei, the first chromosome-level genome in the family Cyperaceae.</title>
        <authorList>
            <person name="Qu G."/>
        </authorList>
    </citation>
    <scope>NUCLEOTIDE SEQUENCE</scope>
    <source>
        <strain evidence="2">C.B.Clarke</strain>
        <tissue evidence="2">Leaf</tissue>
    </source>
</reference>
<comment type="caution">
    <text evidence="2">The sequence shown here is derived from an EMBL/GenBank/DDBJ whole genome shotgun (WGS) entry which is preliminary data.</text>
</comment>
<keyword evidence="3" id="KW-1185">Reference proteome</keyword>
<feature type="signal peptide" evidence="1">
    <location>
        <begin position="1"/>
        <end position="23"/>
    </location>
</feature>
<feature type="chain" id="PRO_5032559039" description="Secreted protein" evidence="1">
    <location>
        <begin position="24"/>
        <end position="121"/>
    </location>
</feature>
<gene>
    <name evidence="2" type="ORF">FCM35_KLT11888</name>
</gene>
<protein>
    <recommendedName>
        <fullName evidence="4">Secreted protein</fullName>
    </recommendedName>
</protein>
<evidence type="ECO:0000313" key="3">
    <source>
        <dbReference type="Proteomes" id="UP000623129"/>
    </source>
</evidence>
<evidence type="ECO:0000256" key="1">
    <source>
        <dbReference type="SAM" id="SignalP"/>
    </source>
</evidence>
<name>A0A833QM32_9POAL</name>
<dbReference type="EMBL" id="SWLB01000022">
    <property type="protein sequence ID" value="KAF3324421.1"/>
    <property type="molecule type" value="Genomic_DNA"/>
</dbReference>
<evidence type="ECO:0000313" key="2">
    <source>
        <dbReference type="EMBL" id="KAF3324421.1"/>
    </source>
</evidence>
<keyword evidence="1" id="KW-0732">Signal</keyword>
<sequence>MRCLLRCSVLVVLFSSLFLLANRFRNLEVGDRLGQIKFGPKFLIVNVVLCYQHRYVHRSPSVWRSACASLEPNHQPPVTAAGLLQPFFSVLFVFQGQFAQRENNFLSKVEEKSDMGNEFFV</sequence>